<dbReference type="Proteomes" id="UP000034875">
    <property type="component" value="Unassembled WGS sequence"/>
</dbReference>
<name>A0A0G1C3Q4_9BACT</name>
<sequence length="588" mass="66537">MKEKLQHFLLKNYNIPKAALIESTVSKFSLTEKLIFYSLAIILCLSSGVLLWQVNRSFMVEIPGYGGNLTEGVVGLPRFINPVIAVSDADRDLTALIYSGLLKVTADGSLVPDLAESYSISSDGLTYAFTLKPEIKFHDKTPLTADDVVFTIQKTQDPSLKSPKRPNWEGIVAEKVNDREVKLTLKQAYSPFLENATLGILPKRLWNTTGTEEFQFSKFNTEPIGSGPYKVKTVERNSSGIPLYYRLEAFDKYIFGKPFIKNVVIRFYQNNNDLLSAYNKGAVQSMAGISPQQASEIKEQGGRVERIPLQRIFAAFFNQNHAPLLANKEVRQALNIAVDKEVVVKKVLNGEGVAINGPIPPGLLQKNTTAFEKKPFMTELDRVAAAKKILENANWKFNEEKKVYEKKVKKDTVSFVFSISTSNAPELKATAQILKEMWEKIGASVEIKIFDIGELNQNVIRTRKYDILLFGEIIGRDLDLYAFWHSSQRNDPGLNIALYANAKADKLLDDARTITNRDARLEKYRALEQEIQNDIPAIFIYSPDFLYVAPKRLKGFSLGHITVPSERFLDIERWYVETEHIWKIFAEK</sequence>
<evidence type="ECO:0000256" key="3">
    <source>
        <dbReference type="ARBA" id="ARBA00022729"/>
    </source>
</evidence>
<dbReference type="GO" id="GO:0042597">
    <property type="term" value="C:periplasmic space"/>
    <property type="evidence" value="ECO:0007669"/>
    <property type="project" value="UniProtKB-ARBA"/>
</dbReference>
<dbReference type="CDD" id="cd00995">
    <property type="entry name" value="PBP2_NikA_DppA_OppA_like"/>
    <property type="match status" value="1"/>
</dbReference>
<evidence type="ECO:0000256" key="2">
    <source>
        <dbReference type="ARBA" id="ARBA00022448"/>
    </source>
</evidence>
<evidence type="ECO:0000313" key="7">
    <source>
        <dbReference type="Proteomes" id="UP000034875"/>
    </source>
</evidence>
<dbReference type="SUPFAM" id="SSF53850">
    <property type="entry name" value="Periplasmic binding protein-like II"/>
    <property type="match status" value="1"/>
</dbReference>
<gene>
    <name evidence="6" type="ORF">UV05_C0008G0012</name>
</gene>
<dbReference type="InterPro" id="IPR000914">
    <property type="entry name" value="SBP_5_dom"/>
</dbReference>
<proteinExistence type="inferred from homology"/>
<comment type="similarity">
    <text evidence="1">Belongs to the bacterial solute-binding protein 5 family.</text>
</comment>
<keyword evidence="2" id="KW-0813">Transport</keyword>
<dbReference type="InterPro" id="IPR030678">
    <property type="entry name" value="Peptide/Ni-bd"/>
</dbReference>
<dbReference type="Gene3D" id="3.40.190.10">
    <property type="entry name" value="Periplasmic binding protein-like II"/>
    <property type="match status" value="1"/>
</dbReference>
<dbReference type="Gene3D" id="3.90.76.10">
    <property type="entry name" value="Dipeptide-binding Protein, Domain 1"/>
    <property type="match status" value="1"/>
</dbReference>
<reference evidence="6 7" key="1">
    <citation type="journal article" date="2015" name="Nature">
        <title>rRNA introns, odd ribosomes, and small enigmatic genomes across a large radiation of phyla.</title>
        <authorList>
            <person name="Brown C.T."/>
            <person name="Hug L.A."/>
            <person name="Thomas B.C."/>
            <person name="Sharon I."/>
            <person name="Castelle C.J."/>
            <person name="Singh A."/>
            <person name="Wilkins M.J."/>
            <person name="Williams K.H."/>
            <person name="Banfield J.F."/>
        </authorList>
    </citation>
    <scope>NUCLEOTIDE SEQUENCE [LARGE SCALE GENOMIC DNA]</scope>
</reference>
<keyword evidence="3" id="KW-0732">Signal</keyword>
<dbReference type="PANTHER" id="PTHR30290:SF9">
    <property type="entry name" value="OLIGOPEPTIDE-BINDING PROTEIN APPA"/>
    <property type="match status" value="1"/>
</dbReference>
<accession>A0A0G1C3Q4</accession>
<dbReference type="InterPro" id="IPR039424">
    <property type="entry name" value="SBP_5"/>
</dbReference>
<dbReference type="Gene3D" id="3.10.105.10">
    <property type="entry name" value="Dipeptide-binding Protein, Domain 3"/>
    <property type="match status" value="1"/>
</dbReference>
<dbReference type="GO" id="GO:0043190">
    <property type="term" value="C:ATP-binding cassette (ABC) transporter complex"/>
    <property type="evidence" value="ECO:0007669"/>
    <property type="project" value="InterPro"/>
</dbReference>
<evidence type="ECO:0000256" key="4">
    <source>
        <dbReference type="SAM" id="Phobius"/>
    </source>
</evidence>
<evidence type="ECO:0000259" key="5">
    <source>
        <dbReference type="Pfam" id="PF00496"/>
    </source>
</evidence>
<keyword evidence="4" id="KW-0812">Transmembrane</keyword>
<keyword evidence="4" id="KW-0472">Membrane</keyword>
<dbReference type="GO" id="GO:0015833">
    <property type="term" value="P:peptide transport"/>
    <property type="evidence" value="ECO:0007669"/>
    <property type="project" value="TreeGrafter"/>
</dbReference>
<dbReference type="GO" id="GO:1904680">
    <property type="term" value="F:peptide transmembrane transporter activity"/>
    <property type="evidence" value="ECO:0007669"/>
    <property type="project" value="TreeGrafter"/>
</dbReference>
<organism evidence="6 7">
    <name type="scientific">candidate division CPR1 bacterium GW2011_GWA2_42_17</name>
    <dbReference type="NCBI Taxonomy" id="1618341"/>
    <lineage>
        <taxon>Bacteria</taxon>
        <taxon>candidate division CPR1</taxon>
    </lineage>
</organism>
<protein>
    <submittedName>
        <fullName evidence="6">Extracellular solute-binding protein family 5</fullName>
    </submittedName>
</protein>
<evidence type="ECO:0000256" key="1">
    <source>
        <dbReference type="ARBA" id="ARBA00005695"/>
    </source>
</evidence>
<dbReference type="PANTHER" id="PTHR30290">
    <property type="entry name" value="PERIPLASMIC BINDING COMPONENT OF ABC TRANSPORTER"/>
    <property type="match status" value="1"/>
</dbReference>
<dbReference type="EMBL" id="LCCZ01000008">
    <property type="protein sequence ID" value="KKS44283.1"/>
    <property type="molecule type" value="Genomic_DNA"/>
</dbReference>
<feature type="transmembrane region" description="Helical" evidence="4">
    <location>
        <begin position="34"/>
        <end position="54"/>
    </location>
</feature>
<dbReference type="AlphaFoldDB" id="A0A0G1C3Q4"/>
<evidence type="ECO:0000313" key="6">
    <source>
        <dbReference type="EMBL" id="KKS44283.1"/>
    </source>
</evidence>
<dbReference type="PIRSF" id="PIRSF002741">
    <property type="entry name" value="MppA"/>
    <property type="match status" value="1"/>
</dbReference>
<keyword evidence="4" id="KW-1133">Transmembrane helix</keyword>
<dbReference type="Pfam" id="PF00496">
    <property type="entry name" value="SBP_bac_5"/>
    <property type="match status" value="1"/>
</dbReference>
<comment type="caution">
    <text evidence="6">The sequence shown here is derived from an EMBL/GenBank/DDBJ whole genome shotgun (WGS) entry which is preliminary data.</text>
</comment>
<feature type="domain" description="Solute-binding protein family 5" evidence="5">
    <location>
        <begin position="110"/>
        <end position="475"/>
    </location>
</feature>